<evidence type="ECO:0000313" key="2">
    <source>
        <dbReference type="EMBL" id="EDO06016.1"/>
    </source>
</evidence>
<evidence type="ECO:0000256" key="1">
    <source>
        <dbReference type="SAM" id="Coils"/>
    </source>
</evidence>
<dbReference type="EMBL" id="AAXT01000003">
    <property type="protein sequence ID" value="EDO06016.1"/>
    <property type="molecule type" value="Genomic_DNA"/>
</dbReference>
<reference evidence="3" key="3">
    <citation type="journal article" date="2021" name="Int. J. Parasitol.">
        <title>Comparative analysis of gene expression between Babesia bovis blood stages and kinetes allowed by improved genome annotation.</title>
        <authorList>
            <person name="Ueti M.W."/>
            <person name="Johnson W.C."/>
            <person name="Kappmeyer L.S."/>
            <person name="Herndon D.R."/>
            <person name="Mousel M.R."/>
            <person name="Reif K.E."/>
            <person name="Taus N.S."/>
            <person name="Ifeonu O.O."/>
            <person name="Silva J.C."/>
            <person name="Suarez C.E."/>
            <person name="Brayton K.A."/>
        </authorList>
    </citation>
    <scope>NUCLEOTIDE SEQUENCE [LARGE SCALE GENOMIC DNA]</scope>
</reference>
<sequence length="864" mass="98048">MNQEVDIVGTYANELETQACVDYATTVMRVRRAAVERHHCKTVDACSGYTLVASSETCDFIGCHNSFAVFTLLEQCPVRKKQGLRNVATVLISIKCEYVDLNGKLCKYLFQVLVEHDVCNHGYFQQMEVNVNGTLLLLAAKSDVYVVRVPSEMDDNTVTYDPSSNTYLYTSVLRAEVMHEKHSNSKGYPHYSVVKAKFHQQYANTICILTMERLDRNPECISQNGFKHSITTKGTNRTISTGSNVRESQLAGTNSVYTERPDHNGVDSVQRATSNLDQALQNSHELIGVLRIFNVEESIDNAYIYMEFSEAMCRTGTNEASYDPYAAPRGTVVDFCWEAYENDGWNKTCVFVMSNYGFVFAYCPVLLPGCVHSFRNKQRIVTKATTLMCEGYRMKDAPRLDSIQTPEDISLLIKSLSAIETNGFVNQLDYVEEEDGNAPVKLIPSVYRLETTDDVDHGNFESFTVINTEPRLELLAAATNGRMVLYHGNSAIKPCTSHFYRPGAKRDIQYLNYVHTYNTQGRFGASVQVSRVNTYCVAHSAAETCTVNVEDKEISLHRLVKHRISGNHIFTHSQPVIVASDGRRIGNHGLYMIQALYCYLTSHEELRHVKTVVTQLVTNEHIDITPALSDLPSSQTRELDFNAPKLPSQLQLGDAVPSYLQYAKEALNKTQSMFTEARKITRSSQDYKEKTVALAKQLGTIDTEIMLKLKTQTRLGQVVQNSVDSFNVVYTDIAQVLNTLQEYRNKVIKLKERAEAVQKAARDIRERRNRVIALERELMRQRLQEAEVNHLNDLSTQVYTRCADRMRRYITCKATQAGETQGFRDCVKRVVDEWIYDTLKANVESMEHTFTRLRDLNNRALELD</sequence>
<keyword evidence="1" id="KW-0175">Coiled coil</keyword>
<dbReference type="InParanoid" id="A7ASV5"/>
<dbReference type="RefSeq" id="XP_001609584.1">
    <property type="nucleotide sequence ID" value="XM_001609534.1"/>
</dbReference>
<reference evidence="3" key="2">
    <citation type="journal article" date="2020" name="Data Brief">
        <title>Transcriptome dataset of Babesia bovis life stages within vertebrate and invertebrate hosts.</title>
        <authorList>
            <person name="Ueti M.W."/>
            <person name="Johnson W.C."/>
            <person name="Kappmeyer L.S."/>
            <person name="Herndon D.R."/>
            <person name="Mousel M.R."/>
            <person name="Reif K.E."/>
            <person name="Taus N.S."/>
            <person name="Ifeonu O.O."/>
            <person name="Silva J.C."/>
            <person name="Suarez C.E."/>
            <person name="Brayton K.A."/>
        </authorList>
    </citation>
    <scope>NUCLEOTIDE SEQUENCE [LARGE SCALE GENOMIC DNA]</scope>
</reference>
<dbReference type="GeneID" id="5477808"/>
<protein>
    <submittedName>
        <fullName evidence="2">Uncharacterized protein</fullName>
    </submittedName>
</protein>
<gene>
    <name evidence="2" type="ORF">BBOV_II000560</name>
</gene>
<evidence type="ECO:0000313" key="3">
    <source>
        <dbReference type="Proteomes" id="UP000002173"/>
    </source>
</evidence>
<dbReference type="VEuPathDB" id="PiroplasmaDB:BBOV_II000560"/>
<accession>A7ASV5</accession>
<keyword evidence="3" id="KW-1185">Reference proteome</keyword>
<name>A7ASV5_BABBO</name>
<dbReference type="eggNOG" id="ENOG502QXF2">
    <property type="taxonomic scope" value="Eukaryota"/>
</dbReference>
<organism evidence="2 3">
    <name type="scientific">Babesia bovis</name>
    <dbReference type="NCBI Taxonomy" id="5865"/>
    <lineage>
        <taxon>Eukaryota</taxon>
        <taxon>Sar</taxon>
        <taxon>Alveolata</taxon>
        <taxon>Apicomplexa</taxon>
        <taxon>Aconoidasida</taxon>
        <taxon>Piroplasmida</taxon>
        <taxon>Babesiidae</taxon>
        <taxon>Babesia</taxon>
    </lineage>
</organism>
<proteinExistence type="predicted"/>
<dbReference type="AlphaFoldDB" id="A7ASV5"/>
<comment type="caution">
    <text evidence="2">The sequence shown here is derived from an EMBL/GenBank/DDBJ whole genome shotgun (WGS) entry which is preliminary data.</text>
</comment>
<dbReference type="Proteomes" id="UP000002173">
    <property type="component" value="Unassembled WGS sequence"/>
</dbReference>
<dbReference type="OMA" id="VTIKCEY"/>
<feature type="coiled-coil region" evidence="1">
    <location>
        <begin position="733"/>
        <end position="784"/>
    </location>
</feature>
<reference evidence="2 3" key="1">
    <citation type="journal article" date="2007" name="PLoS Pathog.">
        <title>Genome sequence of Babesia bovis and comparative analysis of apicomplexan hemoprotozoa.</title>
        <authorList>
            <person name="Brayton K.A."/>
            <person name="Lau A.O.T."/>
            <person name="Herndon D.R."/>
            <person name="Hannick L."/>
            <person name="Kappmeyer L.S."/>
            <person name="Berens S.J."/>
            <person name="Bidwell S.L."/>
            <person name="Brown W.C."/>
            <person name="Crabtree J."/>
            <person name="Fadrosh D."/>
            <person name="Feldblum T."/>
            <person name="Forberger H.A."/>
            <person name="Haas B.J."/>
            <person name="Howell J.M."/>
            <person name="Khouri H."/>
            <person name="Koo H."/>
            <person name="Mann D.J."/>
            <person name="Norimine J."/>
            <person name="Paulsen I.T."/>
            <person name="Radune D."/>
            <person name="Ren Q."/>
            <person name="Smith R.K. Jr."/>
            <person name="Suarez C.E."/>
            <person name="White O."/>
            <person name="Wortman J.R."/>
            <person name="Knowles D.P. Jr."/>
            <person name="McElwain T.F."/>
            <person name="Nene V.M."/>
        </authorList>
    </citation>
    <scope>NUCLEOTIDE SEQUENCE [LARGE SCALE GENOMIC DNA]</scope>
    <source>
        <strain evidence="2">T2Bo</strain>
    </source>
</reference>
<dbReference type="KEGG" id="bbo:BBOV_II000560"/>